<evidence type="ECO:0000313" key="1">
    <source>
        <dbReference type="EMBL" id="TFD64143.1"/>
    </source>
</evidence>
<keyword evidence="2" id="KW-1185">Reference proteome</keyword>
<reference evidence="1 2" key="1">
    <citation type="submission" date="2019-03" db="EMBL/GenBank/DDBJ databases">
        <title>Genomics of glacier-inhabiting Cryobacterium strains.</title>
        <authorList>
            <person name="Liu Q."/>
            <person name="Xin Y.-H."/>
        </authorList>
    </citation>
    <scope>NUCLEOTIDE SEQUENCE [LARGE SCALE GENOMIC DNA]</scope>
    <source>
        <strain evidence="1 2">Sr36</strain>
    </source>
</reference>
<dbReference type="Proteomes" id="UP000298154">
    <property type="component" value="Unassembled WGS sequence"/>
</dbReference>
<dbReference type="EMBL" id="SOHK01000017">
    <property type="protein sequence ID" value="TFD64143.1"/>
    <property type="molecule type" value="Genomic_DNA"/>
</dbReference>
<sequence>MMVQVTERDEALLAWLDVVRLADMDAVRWALGALSGVGEPVSLRRAQQWAARMIGTGLLGRGRVAYRDGSIVWATYLAIGKPAPNLFRQTTRHEVAVATVSARYLAQGFTWRRDRKPNSVREHQADGVAERDGVVELVEVELTPKTWQRYQSICQSHAYRLAHEGIDRVVYFCTADADRAVTREADKHLVRTDRPRFVSQHSLDARGYWTGAELGAGAYATAHGRAAHVVELESSSGWGESTRVRA</sequence>
<accession>A0A4R9AL43</accession>
<dbReference type="OrthoDB" id="5072522at2"/>
<protein>
    <submittedName>
        <fullName evidence="1">Uncharacterized protein</fullName>
    </submittedName>
</protein>
<dbReference type="RefSeq" id="WP_134556236.1">
    <property type="nucleotide sequence ID" value="NZ_SOHK01000017.1"/>
</dbReference>
<dbReference type="AlphaFoldDB" id="A0A4R9AL43"/>
<evidence type="ECO:0000313" key="2">
    <source>
        <dbReference type="Proteomes" id="UP000298154"/>
    </source>
</evidence>
<name>A0A4R9AL43_9MICO</name>
<gene>
    <name evidence="1" type="ORF">E3T47_11560</name>
</gene>
<proteinExistence type="predicted"/>
<organism evidence="1 2">
    <name type="scientific">Cryobacterium ruanii</name>
    <dbReference type="NCBI Taxonomy" id="1259197"/>
    <lineage>
        <taxon>Bacteria</taxon>
        <taxon>Bacillati</taxon>
        <taxon>Actinomycetota</taxon>
        <taxon>Actinomycetes</taxon>
        <taxon>Micrococcales</taxon>
        <taxon>Microbacteriaceae</taxon>
        <taxon>Cryobacterium</taxon>
    </lineage>
</organism>
<comment type="caution">
    <text evidence="1">The sequence shown here is derived from an EMBL/GenBank/DDBJ whole genome shotgun (WGS) entry which is preliminary data.</text>
</comment>